<evidence type="ECO:0000313" key="10">
    <source>
        <dbReference type="EMBL" id="QES34534.1"/>
    </source>
</evidence>
<evidence type="ECO:0000256" key="1">
    <source>
        <dbReference type="ARBA" id="ARBA00004651"/>
    </source>
</evidence>
<feature type="transmembrane region" description="Helical" evidence="8">
    <location>
        <begin position="365"/>
        <end position="384"/>
    </location>
</feature>
<feature type="region of interest" description="Disordered" evidence="7">
    <location>
        <begin position="717"/>
        <end position="737"/>
    </location>
</feature>
<dbReference type="PANTHER" id="PTHR33406:SF11">
    <property type="entry name" value="MEMBRANE PROTEIN SCO6666-RELATED"/>
    <property type="match status" value="1"/>
</dbReference>
<feature type="transmembrane region" description="Helical" evidence="8">
    <location>
        <begin position="529"/>
        <end position="547"/>
    </location>
</feature>
<dbReference type="InterPro" id="IPR000731">
    <property type="entry name" value="SSD"/>
</dbReference>
<dbReference type="SUPFAM" id="SSF82866">
    <property type="entry name" value="Multidrug efflux transporter AcrB transmembrane domain"/>
    <property type="match status" value="2"/>
</dbReference>
<feature type="transmembrane region" description="Helical" evidence="8">
    <location>
        <begin position="639"/>
        <end position="661"/>
    </location>
</feature>
<dbReference type="GO" id="GO:0022857">
    <property type="term" value="F:transmembrane transporter activity"/>
    <property type="evidence" value="ECO:0007669"/>
    <property type="project" value="InterPro"/>
</dbReference>
<dbReference type="InterPro" id="IPR001036">
    <property type="entry name" value="Acrflvin-R"/>
</dbReference>
<evidence type="ECO:0000259" key="9">
    <source>
        <dbReference type="PROSITE" id="PS50156"/>
    </source>
</evidence>
<evidence type="ECO:0000256" key="5">
    <source>
        <dbReference type="ARBA" id="ARBA00022989"/>
    </source>
</evidence>
<evidence type="ECO:0000256" key="8">
    <source>
        <dbReference type="SAM" id="Phobius"/>
    </source>
</evidence>
<feature type="transmembrane region" description="Helical" evidence="8">
    <location>
        <begin position="559"/>
        <end position="578"/>
    </location>
</feature>
<feature type="transmembrane region" description="Helical" evidence="8">
    <location>
        <begin position="278"/>
        <end position="299"/>
    </location>
</feature>
<feature type="transmembrane region" description="Helical" evidence="8">
    <location>
        <begin position="305"/>
        <end position="329"/>
    </location>
</feature>
<gene>
    <name evidence="10" type="ORF">DEJ48_15005</name>
</gene>
<dbReference type="GO" id="GO:0005886">
    <property type="term" value="C:plasma membrane"/>
    <property type="evidence" value="ECO:0007669"/>
    <property type="project" value="UniProtKB-SubCell"/>
</dbReference>
<evidence type="ECO:0000256" key="7">
    <source>
        <dbReference type="SAM" id="MobiDB-lite"/>
    </source>
</evidence>
<evidence type="ECO:0000256" key="6">
    <source>
        <dbReference type="ARBA" id="ARBA00023136"/>
    </source>
</evidence>
<dbReference type="Pfam" id="PF03176">
    <property type="entry name" value="MMPL"/>
    <property type="match status" value="2"/>
</dbReference>
<dbReference type="OrthoDB" id="7051771at2"/>
<comment type="similarity">
    <text evidence="2">Belongs to the resistance-nodulation-cell division (RND) (TC 2.A.6) family. MmpL subfamily.</text>
</comment>
<feature type="transmembrane region" description="Helical" evidence="8">
    <location>
        <begin position="673"/>
        <end position="698"/>
    </location>
</feature>
<keyword evidence="3" id="KW-1003">Cell membrane</keyword>
<dbReference type="Proteomes" id="UP000322927">
    <property type="component" value="Chromosome"/>
</dbReference>
<dbReference type="PRINTS" id="PR00702">
    <property type="entry name" value="ACRIFLAVINRP"/>
</dbReference>
<keyword evidence="6 8" id="KW-0472">Membrane</keyword>
<dbReference type="InterPro" id="IPR050545">
    <property type="entry name" value="Mycobact_MmpL"/>
</dbReference>
<name>A0A5P2BVP2_STRVZ</name>
<dbReference type="AlphaFoldDB" id="A0A5P2BVP2"/>
<dbReference type="RefSeq" id="WP_150216604.1">
    <property type="nucleotide sequence ID" value="NZ_CP029192.1"/>
</dbReference>
<feature type="transmembrane region" description="Helical" evidence="8">
    <location>
        <begin position="204"/>
        <end position="223"/>
    </location>
</feature>
<organism evidence="10 11">
    <name type="scientific">Streptomyces venezuelae</name>
    <dbReference type="NCBI Taxonomy" id="54571"/>
    <lineage>
        <taxon>Bacteria</taxon>
        <taxon>Bacillati</taxon>
        <taxon>Actinomycetota</taxon>
        <taxon>Actinomycetes</taxon>
        <taxon>Kitasatosporales</taxon>
        <taxon>Streptomycetaceae</taxon>
        <taxon>Streptomyces</taxon>
    </lineage>
</organism>
<evidence type="ECO:0000313" key="11">
    <source>
        <dbReference type="Proteomes" id="UP000322927"/>
    </source>
</evidence>
<dbReference type="Gene3D" id="1.20.1640.10">
    <property type="entry name" value="Multidrug efflux transporter AcrB transmembrane domain"/>
    <property type="match status" value="2"/>
</dbReference>
<reference evidence="10 11" key="1">
    <citation type="submission" date="2018-05" db="EMBL/GenBank/DDBJ databases">
        <title>Streptomyces venezuelae.</title>
        <authorList>
            <person name="Kim W."/>
            <person name="Lee N."/>
            <person name="Cho B.-K."/>
        </authorList>
    </citation>
    <scope>NUCLEOTIDE SEQUENCE [LARGE SCALE GENOMIC DNA]</scope>
    <source>
        <strain evidence="10 11">ATCC 14584</strain>
    </source>
</reference>
<proteinExistence type="inferred from homology"/>
<evidence type="ECO:0000256" key="3">
    <source>
        <dbReference type="ARBA" id="ARBA00022475"/>
    </source>
</evidence>
<keyword evidence="5 8" id="KW-1133">Transmembrane helix</keyword>
<dbReference type="PANTHER" id="PTHR33406">
    <property type="entry name" value="MEMBRANE PROTEIN MJ1562-RELATED"/>
    <property type="match status" value="1"/>
</dbReference>
<evidence type="ECO:0000256" key="4">
    <source>
        <dbReference type="ARBA" id="ARBA00022692"/>
    </source>
</evidence>
<feature type="domain" description="SSD" evidence="9">
    <location>
        <begin position="203"/>
        <end position="328"/>
    </location>
</feature>
<feature type="transmembrane region" description="Helical" evidence="8">
    <location>
        <begin position="179"/>
        <end position="197"/>
    </location>
</feature>
<keyword evidence="4 8" id="KW-0812">Transmembrane</keyword>
<dbReference type="EMBL" id="CP029192">
    <property type="protein sequence ID" value="QES34534.1"/>
    <property type="molecule type" value="Genomic_DNA"/>
</dbReference>
<feature type="transmembrane region" description="Helical" evidence="8">
    <location>
        <begin position="598"/>
        <end position="618"/>
    </location>
</feature>
<dbReference type="PROSITE" id="PS50156">
    <property type="entry name" value="SSD"/>
    <property type="match status" value="1"/>
</dbReference>
<protein>
    <submittedName>
        <fullName evidence="10">Transporter</fullName>
    </submittedName>
</protein>
<comment type="subcellular location">
    <subcellularLocation>
        <location evidence="1">Cell membrane</location>
        <topology evidence="1">Multi-pass membrane protein</topology>
    </subcellularLocation>
</comment>
<dbReference type="InterPro" id="IPR004869">
    <property type="entry name" value="MMPL_dom"/>
</dbReference>
<sequence length="737" mass="78959">MSLLLRITSRPRILLALTALLLAAAAVIGGGLTDRLQLGGTEDPDAESSRALTVLNEKFPASQPNLVLLVRSGDDGPDGARTVRRGSALTQRLAEEEGITGVLGYWQRKDPSLRSKDGKHSLIVAHIKGDETQAGKVYDRIVDEYRGRHAGLDVKLGGTVAVRNEAQRQTADDLVKSEMIAMPIVLVILLIAFGSVVAALLPFAIGLIAILGTNALLFGITHLTDVSIFAQNLTTALGFGLAIDYALLIVRRYREELVKRPDPGRALAATMHSAGRTVLFSASVVAVSLAAMLIFPMYFLRSFAYAGISVVVLAALAALTVLPALLLLLGHRVNSLKVFGRRGRGDGDAAERRWRGVTAGVMKRGPVVTVVVTAFLVLLGLPFLRVDFGTVDDRQLGKHAEARFVHDEIRASFTNSPTGGISVLADGAGRAEVEKYARGLSRVAKVDRVDTPVGTFHGGSLAEPAKGTGGRVVSGTNYLTVWPDHTVEDISADSQRMVRDIRALDPPFRVRVGGQAAMLVDSRHVIGELLPYALLFIVVVTMIMVFLMTGSLLLPLQAVILNALSLTAMFGAAVWVFQEGHLSGLLGFTPTGFIETSLPVLMFCLTFGLSMDYSLFLLSRIKEHYDRTGDHRDAVLTGVARTGGIITAAAVILAVVMAGIGTSQIALTKMLGLGTALAVLVDATLVRCLLVPALMGVFGRSTWWAPRSLSRFRIREEAPRDDAEHDEREAGRHASVT</sequence>
<feature type="transmembrane region" description="Helical" evidence="8">
    <location>
        <begin position="229"/>
        <end position="250"/>
    </location>
</feature>
<evidence type="ECO:0000256" key="2">
    <source>
        <dbReference type="ARBA" id="ARBA00010157"/>
    </source>
</evidence>
<accession>A0A5P2BVP2</accession>